<dbReference type="Gene3D" id="3.50.50.60">
    <property type="entry name" value="FAD/NAD(P)-binding domain"/>
    <property type="match status" value="2"/>
</dbReference>
<dbReference type="GO" id="GO:0005737">
    <property type="term" value="C:cytoplasm"/>
    <property type="evidence" value="ECO:0007669"/>
    <property type="project" value="TreeGrafter"/>
</dbReference>
<proteinExistence type="predicted"/>
<dbReference type="OrthoDB" id="9806257at2"/>
<accession>A0A4R2QFI2</accession>
<dbReference type="InterPro" id="IPR006076">
    <property type="entry name" value="FAD-dep_OxRdtase"/>
</dbReference>
<dbReference type="RefSeq" id="WP_132878962.1">
    <property type="nucleotide sequence ID" value="NZ_SLXQ01000011.1"/>
</dbReference>
<dbReference type="GO" id="GO:0016491">
    <property type="term" value="F:oxidoreductase activity"/>
    <property type="evidence" value="ECO:0007669"/>
    <property type="project" value="UniProtKB-KW"/>
</dbReference>
<evidence type="ECO:0000313" key="4">
    <source>
        <dbReference type="Proteomes" id="UP000294911"/>
    </source>
</evidence>
<sequence length="419" mass="45516">MVAGAASAHPRTAVVIGAGIVGLSTAWFLQERGVDVTVVDRAEVASGASWGNAGWLSPGLTVPLPEPSVLRYGIQSLLDRRAPLYIPVKPDPRLWSFLARFARHCTLAKWRTGMQAYLPMNAECLEAFDVLVHNGVRAQVQEAPITAVVERREQIQDLFREFQMIRRAGQRIDFTVLDGTELRSALPQVSERAEVGIRLDGQRYIDPGAFVHALADSVVARGGTIHRNFTVRRFFREWRGVTVQADAGRTVGADVAVLATGSWVSQFAKPRGVRVPVHAGRGYSFTVPTAEPVPGPIYLPAVRVACTPYQGALRVAGTMEFRAPDAGLDRKRIEAIIESARPLLDGVSWADRTDEWVGPRPVTPDGLPLIGETSTSGVFLAGGHGMWGLTLGPSTGRLLAEQITTGKQPEALRPFDPLR</sequence>
<dbReference type="InterPro" id="IPR036188">
    <property type="entry name" value="FAD/NAD-bd_sf"/>
</dbReference>
<dbReference type="Pfam" id="PF01266">
    <property type="entry name" value="DAO"/>
    <property type="match status" value="1"/>
</dbReference>
<organism evidence="3 4">
    <name type="scientific">Tamaricihabitans halophyticus</name>
    <dbReference type="NCBI Taxonomy" id="1262583"/>
    <lineage>
        <taxon>Bacteria</taxon>
        <taxon>Bacillati</taxon>
        <taxon>Actinomycetota</taxon>
        <taxon>Actinomycetes</taxon>
        <taxon>Pseudonocardiales</taxon>
        <taxon>Pseudonocardiaceae</taxon>
        <taxon>Tamaricihabitans</taxon>
    </lineage>
</organism>
<evidence type="ECO:0000256" key="1">
    <source>
        <dbReference type="ARBA" id="ARBA00023002"/>
    </source>
</evidence>
<dbReference type="SUPFAM" id="SSF54373">
    <property type="entry name" value="FAD-linked reductases, C-terminal domain"/>
    <property type="match status" value="1"/>
</dbReference>
<evidence type="ECO:0000313" key="3">
    <source>
        <dbReference type="EMBL" id="TCP47817.1"/>
    </source>
</evidence>
<evidence type="ECO:0000259" key="2">
    <source>
        <dbReference type="Pfam" id="PF01266"/>
    </source>
</evidence>
<name>A0A4R2QFI2_9PSEU</name>
<keyword evidence="4" id="KW-1185">Reference proteome</keyword>
<dbReference type="SUPFAM" id="SSF51971">
    <property type="entry name" value="Nucleotide-binding domain"/>
    <property type="match status" value="1"/>
</dbReference>
<keyword evidence="1" id="KW-0560">Oxidoreductase</keyword>
<comment type="caution">
    <text evidence="3">The sequence shown here is derived from an EMBL/GenBank/DDBJ whole genome shotgun (WGS) entry which is preliminary data.</text>
</comment>
<dbReference type="PANTHER" id="PTHR13847">
    <property type="entry name" value="SARCOSINE DEHYDROGENASE-RELATED"/>
    <property type="match status" value="1"/>
</dbReference>
<dbReference type="AlphaFoldDB" id="A0A4R2QFI2"/>
<dbReference type="EMBL" id="SLXQ01000011">
    <property type="protein sequence ID" value="TCP47817.1"/>
    <property type="molecule type" value="Genomic_DNA"/>
</dbReference>
<reference evidence="3 4" key="1">
    <citation type="submission" date="2019-03" db="EMBL/GenBank/DDBJ databases">
        <title>Genomic Encyclopedia of Type Strains, Phase IV (KMG-IV): sequencing the most valuable type-strain genomes for metagenomic binning, comparative biology and taxonomic classification.</title>
        <authorList>
            <person name="Goeker M."/>
        </authorList>
    </citation>
    <scope>NUCLEOTIDE SEQUENCE [LARGE SCALE GENOMIC DNA]</scope>
    <source>
        <strain evidence="3 4">DSM 45765</strain>
    </source>
</reference>
<dbReference type="Proteomes" id="UP000294911">
    <property type="component" value="Unassembled WGS sequence"/>
</dbReference>
<dbReference type="Gene3D" id="3.30.9.10">
    <property type="entry name" value="D-Amino Acid Oxidase, subunit A, domain 2"/>
    <property type="match status" value="1"/>
</dbReference>
<dbReference type="PANTHER" id="PTHR13847:SF289">
    <property type="entry name" value="GLYCINE OXIDASE"/>
    <property type="match status" value="1"/>
</dbReference>
<feature type="domain" description="FAD dependent oxidoreductase" evidence="2">
    <location>
        <begin position="13"/>
        <end position="401"/>
    </location>
</feature>
<protein>
    <submittedName>
        <fullName evidence="3">D-amino-acid dehydrogenase</fullName>
    </submittedName>
</protein>
<gene>
    <name evidence="3" type="ORF">EV191_11122</name>
</gene>